<dbReference type="InterPro" id="IPR009885">
    <property type="entry name" value="DUF1435"/>
</dbReference>
<feature type="transmembrane region" description="Helical" evidence="1">
    <location>
        <begin position="68"/>
        <end position="90"/>
    </location>
</feature>
<proteinExistence type="predicted"/>
<gene>
    <name evidence="2" type="ORF">ABW286_16570</name>
</gene>
<keyword evidence="3" id="KW-1185">Reference proteome</keyword>
<feature type="transmembrane region" description="Helical" evidence="1">
    <location>
        <begin position="21"/>
        <end position="38"/>
    </location>
</feature>
<sequence length="91" mass="10013">MLTTKVILWRGCESLVKRLDSAWGVVLPCLVVPPILLLDLSFTAWRTVMVCALLATIAMLFHQRSRHYLLLPSCLAVASGMAAISVNFSVL</sequence>
<evidence type="ECO:0000256" key="1">
    <source>
        <dbReference type="SAM" id="Phobius"/>
    </source>
</evidence>
<reference evidence="2 3" key="1">
    <citation type="submission" date="2024-07" db="EMBL/GenBank/DDBJ databases">
        <authorList>
            <person name="Dulla G.F.J."/>
            <person name="Delorm J.G."/>
        </authorList>
    </citation>
    <scope>NUCLEOTIDE SEQUENCE [LARGE SCALE GENOMIC DNA]</scope>
    <source>
        <strain evidence="2 3">JGD 233</strain>
    </source>
</reference>
<keyword evidence="1" id="KW-0472">Membrane</keyword>
<feature type="transmembrane region" description="Helical" evidence="1">
    <location>
        <begin position="44"/>
        <end position="61"/>
    </location>
</feature>
<dbReference type="Pfam" id="PF07256">
    <property type="entry name" value="DUF1435"/>
    <property type="match status" value="1"/>
</dbReference>
<name>A0ABV3N4M2_9GAMM</name>
<dbReference type="Proteomes" id="UP001554567">
    <property type="component" value="Unassembled WGS sequence"/>
</dbReference>
<dbReference type="EMBL" id="JBFKZN010000008">
    <property type="protein sequence ID" value="MEW5290773.1"/>
    <property type="molecule type" value="Genomic_DNA"/>
</dbReference>
<keyword evidence="1" id="KW-0812">Transmembrane</keyword>
<evidence type="ECO:0000313" key="3">
    <source>
        <dbReference type="Proteomes" id="UP001554567"/>
    </source>
</evidence>
<comment type="caution">
    <text evidence="2">The sequence shown here is derived from an EMBL/GenBank/DDBJ whole genome shotgun (WGS) entry which is preliminary data.</text>
</comment>
<organism evidence="2 3">
    <name type="scientific">Erwinia papayae</name>
    <dbReference type="NCBI Taxonomy" id="206499"/>
    <lineage>
        <taxon>Bacteria</taxon>
        <taxon>Pseudomonadati</taxon>
        <taxon>Pseudomonadota</taxon>
        <taxon>Gammaproteobacteria</taxon>
        <taxon>Enterobacterales</taxon>
        <taxon>Erwiniaceae</taxon>
        <taxon>Erwinia</taxon>
    </lineage>
</organism>
<evidence type="ECO:0000313" key="2">
    <source>
        <dbReference type="EMBL" id="MEW5290773.1"/>
    </source>
</evidence>
<keyword evidence="1" id="KW-1133">Transmembrane helix</keyword>
<protein>
    <submittedName>
        <fullName evidence="2">DUF1435 domain-containing protein</fullName>
    </submittedName>
</protein>
<accession>A0ABV3N4M2</accession>
<dbReference type="RefSeq" id="WP_261643427.1">
    <property type="nucleotide sequence ID" value="NZ_JBFKZN010000008.1"/>
</dbReference>